<gene>
    <name evidence="2" type="ORF">M9R32_11775</name>
</gene>
<organism evidence="2 3">
    <name type="scientific">Paenisporosarcina quisquiliarum</name>
    <dbReference type="NCBI Taxonomy" id="365346"/>
    <lineage>
        <taxon>Bacteria</taxon>
        <taxon>Bacillati</taxon>
        <taxon>Bacillota</taxon>
        <taxon>Bacilli</taxon>
        <taxon>Bacillales</taxon>
        <taxon>Caryophanaceae</taxon>
        <taxon>Paenisporosarcina</taxon>
    </lineage>
</organism>
<evidence type="ECO:0000256" key="1">
    <source>
        <dbReference type="SAM" id="Coils"/>
    </source>
</evidence>
<evidence type="ECO:0000313" key="2">
    <source>
        <dbReference type="EMBL" id="MCZ8537863.1"/>
    </source>
</evidence>
<reference evidence="2" key="1">
    <citation type="submission" date="2022-05" db="EMBL/GenBank/DDBJ databases">
        <authorList>
            <person name="Colautti A."/>
            <person name="Iacumin L."/>
        </authorList>
    </citation>
    <scope>NUCLEOTIDE SEQUENCE</scope>
    <source>
        <strain evidence="2">SK 55</strain>
    </source>
</reference>
<dbReference type="RefSeq" id="WP_269926931.1">
    <property type="nucleotide sequence ID" value="NZ_JAMKBJ010000010.1"/>
</dbReference>
<proteinExistence type="predicted"/>
<name>A0A9X3LH24_9BACL</name>
<protein>
    <submittedName>
        <fullName evidence="2">Uncharacterized protein</fullName>
    </submittedName>
</protein>
<evidence type="ECO:0000313" key="3">
    <source>
        <dbReference type="Proteomes" id="UP001152173"/>
    </source>
</evidence>
<comment type="caution">
    <text evidence="2">The sequence shown here is derived from an EMBL/GenBank/DDBJ whole genome shotgun (WGS) entry which is preliminary data.</text>
</comment>
<dbReference type="AlphaFoldDB" id="A0A9X3LH24"/>
<keyword evidence="3" id="KW-1185">Reference proteome</keyword>
<accession>A0A9X3LH24</accession>
<feature type="coiled-coil region" evidence="1">
    <location>
        <begin position="66"/>
        <end position="93"/>
    </location>
</feature>
<dbReference type="Proteomes" id="UP001152173">
    <property type="component" value="Unassembled WGS sequence"/>
</dbReference>
<keyword evidence="1" id="KW-0175">Coiled coil</keyword>
<sequence length="122" mass="14226">MNKVEFKKNFDLGYEMIEFVANYDETTIRIKNHFSVPSSTISSTIIKIEGSLYEERRWGFIFSDLIEIATDINEEVQLELDRFEIDTEDFDEEGFLAHLVNQATLEIQNSEFSTALKKMTIV</sequence>
<dbReference type="EMBL" id="JAMKBJ010000010">
    <property type="protein sequence ID" value="MCZ8537863.1"/>
    <property type="molecule type" value="Genomic_DNA"/>
</dbReference>